<dbReference type="InterPro" id="IPR024084">
    <property type="entry name" value="IsoPropMal-DH-like_dom"/>
</dbReference>
<keyword evidence="5" id="KW-0520">NAD</keyword>
<feature type="domain" description="Isopropylmalate dehydrogenase-like" evidence="7">
    <location>
        <begin position="2"/>
        <end position="334"/>
    </location>
</feature>
<name>A0ABU3UG20_9ACTN</name>
<evidence type="ECO:0000256" key="2">
    <source>
        <dbReference type="ARBA" id="ARBA00001946"/>
    </source>
</evidence>
<dbReference type="InterPro" id="IPR050501">
    <property type="entry name" value="ICDH/IPMDH"/>
</dbReference>
<accession>A0ABU3UG20</accession>
<keyword evidence="9" id="KW-1185">Reference proteome</keyword>
<keyword evidence="4" id="KW-0560">Oxidoreductase</keyword>
<reference evidence="8 9" key="1">
    <citation type="submission" date="2023-02" db="EMBL/GenBank/DDBJ databases">
        <authorList>
            <person name="Maleckis M."/>
        </authorList>
    </citation>
    <scope>NUCLEOTIDE SEQUENCE [LARGE SCALE GENOMIC DNA]</scope>
    <source>
        <strain evidence="8 9">P8-A2</strain>
    </source>
</reference>
<evidence type="ECO:0000256" key="4">
    <source>
        <dbReference type="ARBA" id="ARBA00023002"/>
    </source>
</evidence>
<dbReference type="SUPFAM" id="SSF53659">
    <property type="entry name" value="Isocitrate/Isopropylmalate dehydrogenase-like"/>
    <property type="match status" value="1"/>
</dbReference>
<protein>
    <submittedName>
        <fullName evidence="8">Isocitrate/isopropylmalate family dehydrogenase</fullName>
    </submittedName>
</protein>
<evidence type="ECO:0000256" key="6">
    <source>
        <dbReference type="ARBA" id="ARBA00023211"/>
    </source>
</evidence>
<dbReference type="EMBL" id="JARAKF010000001">
    <property type="protein sequence ID" value="MDU8992484.1"/>
    <property type="molecule type" value="Genomic_DNA"/>
</dbReference>
<evidence type="ECO:0000259" key="7">
    <source>
        <dbReference type="SMART" id="SM01329"/>
    </source>
</evidence>
<evidence type="ECO:0000256" key="1">
    <source>
        <dbReference type="ARBA" id="ARBA00001936"/>
    </source>
</evidence>
<comment type="caution">
    <text evidence="8">The sequence shown here is derived from an EMBL/GenBank/DDBJ whole genome shotgun (WGS) entry which is preliminary data.</text>
</comment>
<sequence length="338" mass="35876">MTVLPGDGIGPEVVEATLSTLDALDAPLSFDVLDHVNASAYRRSGHALTDGDLARITSGSAVLLGAFGDPALEDTDYVRSVLLRLRLEFDLYANYRPARLWQDRLSPLRDPSKRAVDCVIVRENTEGLYSGVGGALRAATPWETAVDADISTYHGVSRIIDFAFSVAAEKVCMVDKANAVRSGGSLWQRCWREAAERHPDKRASHLYVDTAAMKLVTDPTEFEVVVTNNSYGDILSDLTAALAGGLGLAASASLNPETGFGLYEPVHGTAPDIAGKGIANPLATVLTAALLYERLELTAEADALRRAVTAAIAKGRVTPDLGGDLSTREAAAAVRAEL</sequence>
<dbReference type="PANTHER" id="PTHR43275">
    <property type="entry name" value="D-MALATE DEHYDROGENASE [DECARBOXYLATING]"/>
    <property type="match status" value="1"/>
</dbReference>
<comment type="cofactor">
    <cofactor evidence="1">
        <name>Mn(2+)</name>
        <dbReference type="ChEBI" id="CHEBI:29035"/>
    </cofactor>
</comment>
<evidence type="ECO:0000256" key="5">
    <source>
        <dbReference type="ARBA" id="ARBA00023027"/>
    </source>
</evidence>
<proteinExistence type="predicted"/>
<dbReference type="Pfam" id="PF00180">
    <property type="entry name" value="Iso_dh"/>
    <property type="match status" value="1"/>
</dbReference>
<evidence type="ECO:0000256" key="3">
    <source>
        <dbReference type="ARBA" id="ARBA00022723"/>
    </source>
</evidence>
<dbReference type="Proteomes" id="UP001257627">
    <property type="component" value="Unassembled WGS sequence"/>
</dbReference>
<evidence type="ECO:0000313" key="9">
    <source>
        <dbReference type="Proteomes" id="UP001257627"/>
    </source>
</evidence>
<gene>
    <name evidence="8" type="ORF">PU648_08950</name>
</gene>
<keyword evidence="3" id="KW-0479">Metal-binding</keyword>
<dbReference type="SMART" id="SM01329">
    <property type="entry name" value="Iso_dh"/>
    <property type="match status" value="1"/>
</dbReference>
<comment type="cofactor">
    <cofactor evidence="2">
        <name>Mg(2+)</name>
        <dbReference type="ChEBI" id="CHEBI:18420"/>
    </cofactor>
</comment>
<organism evidence="8 9">
    <name type="scientific">Streptomyces mirabilis</name>
    <dbReference type="NCBI Taxonomy" id="68239"/>
    <lineage>
        <taxon>Bacteria</taxon>
        <taxon>Bacillati</taxon>
        <taxon>Actinomycetota</taxon>
        <taxon>Actinomycetes</taxon>
        <taxon>Kitasatosporales</taxon>
        <taxon>Streptomycetaceae</taxon>
        <taxon>Streptomyces</taxon>
    </lineage>
</organism>
<keyword evidence="6" id="KW-0464">Manganese</keyword>
<dbReference type="RefSeq" id="WP_240363200.1">
    <property type="nucleotide sequence ID" value="NZ_CP107955.1"/>
</dbReference>
<dbReference type="Gene3D" id="3.40.718.10">
    <property type="entry name" value="Isopropylmalate Dehydrogenase"/>
    <property type="match status" value="1"/>
</dbReference>
<dbReference type="PANTHER" id="PTHR43275:SF1">
    <property type="entry name" value="D-MALATE DEHYDROGENASE [DECARBOXYLATING]"/>
    <property type="match status" value="1"/>
</dbReference>
<evidence type="ECO:0000313" key="8">
    <source>
        <dbReference type="EMBL" id="MDU8992484.1"/>
    </source>
</evidence>